<sequence length="267" mass="28878">MPALSKTCRHFLLCSGVARSPAIILSIALASFANLAYGAEVRIAVAANFTDTTRELISAFEETSRHRVTASYGSTGKLYAQIEHGAPFDVFLAADSRRPRLLEENGQGVAGTRFTYAKGKLALWSPVTELFDDAPTWLSSGDFRKLAIANPKTAPYGAAAEQVLNSLGLWTSLQPKLVRGDSIAQTFQFVATDNAEAGFVALSQVRAWENQDGTLWPVPQDYYAPIEQQAILLTTGAGNPAAKDWLTFLHSEAARAIIEGFGYDTQS</sequence>
<comment type="similarity">
    <text evidence="1">Belongs to the bacterial solute-binding protein ModA family.</text>
</comment>
<keyword evidence="5" id="KW-0826">Tungsten</keyword>
<dbReference type="NCBIfam" id="TIGR01256">
    <property type="entry name" value="modA"/>
    <property type="match status" value="1"/>
</dbReference>
<evidence type="ECO:0000256" key="2">
    <source>
        <dbReference type="ARBA" id="ARBA00022505"/>
    </source>
</evidence>
<dbReference type="Proteomes" id="UP000323161">
    <property type="component" value="Unassembled WGS sequence"/>
</dbReference>
<reference evidence="8 9" key="1">
    <citation type="submission" date="2019-08" db="EMBL/GenBank/DDBJ databases">
        <title>Marinobacter ZYF650 sp. nov., a marine bacterium isolated from seawater of the Mariana trench.</title>
        <authorList>
            <person name="Ahmad W."/>
        </authorList>
    </citation>
    <scope>NUCLEOTIDE SEQUENCE [LARGE SCALE GENOMIC DNA]</scope>
    <source>
        <strain evidence="8 9">ZYF650</strain>
    </source>
</reference>
<feature type="binding site" evidence="7">
    <location>
        <position position="75"/>
    </location>
    <ligand>
        <name>molybdate</name>
        <dbReference type="ChEBI" id="CHEBI:36264"/>
    </ligand>
</feature>
<dbReference type="Gene3D" id="3.40.190.10">
    <property type="entry name" value="Periplasmic binding protein-like II"/>
    <property type="match status" value="2"/>
</dbReference>
<gene>
    <name evidence="8" type="primary">modA</name>
    <name evidence="8" type="ORF">FWJ25_00325</name>
</gene>
<evidence type="ECO:0000256" key="5">
    <source>
        <dbReference type="ARBA" id="ARBA00023245"/>
    </source>
</evidence>
<dbReference type="InterPro" id="IPR005950">
    <property type="entry name" value="ModA"/>
</dbReference>
<dbReference type="InterPro" id="IPR050682">
    <property type="entry name" value="ModA/WtpA"/>
</dbReference>
<dbReference type="PIRSF" id="PIRSF004846">
    <property type="entry name" value="ModA"/>
    <property type="match status" value="1"/>
</dbReference>
<dbReference type="GO" id="GO:0030973">
    <property type="term" value="F:molybdate ion binding"/>
    <property type="evidence" value="ECO:0007669"/>
    <property type="project" value="InterPro"/>
</dbReference>
<proteinExistence type="inferred from homology"/>
<dbReference type="GO" id="GO:0046872">
    <property type="term" value="F:metal ion binding"/>
    <property type="evidence" value="ECO:0007669"/>
    <property type="project" value="UniProtKB-KW"/>
</dbReference>
<dbReference type="EMBL" id="VTUU01000001">
    <property type="protein sequence ID" value="KAA1175620.1"/>
    <property type="molecule type" value="Genomic_DNA"/>
</dbReference>
<keyword evidence="9" id="KW-1185">Reference proteome</keyword>
<dbReference type="Pfam" id="PF13531">
    <property type="entry name" value="SBP_bac_11"/>
    <property type="match status" value="1"/>
</dbReference>
<evidence type="ECO:0000313" key="8">
    <source>
        <dbReference type="EMBL" id="KAA1175620.1"/>
    </source>
</evidence>
<feature type="binding site" evidence="7">
    <location>
        <position position="183"/>
    </location>
    <ligand>
        <name>molybdate</name>
        <dbReference type="ChEBI" id="CHEBI:36264"/>
    </ligand>
</feature>
<evidence type="ECO:0000256" key="6">
    <source>
        <dbReference type="ARBA" id="ARBA00062515"/>
    </source>
</evidence>
<evidence type="ECO:0000256" key="4">
    <source>
        <dbReference type="ARBA" id="ARBA00022729"/>
    </source>
</evidence>
<evidence type="ECO:0000256" key="3">
    <source>
        <dbReference type="ARBA" id="ARBA00022723"/>
    </source>
</evidence>
<dbReference type="GO" id="GO:0015689">
    <property type="term" value="P:molybdate ion transport"/>
    <property type="evidence" value="ECO:0007669"/>
    <property type="project" value="InterPro"/>
</dbReference>
<keyword evidence="2 7" id="KW-0500">Molybdenum</keyword>
<keyword evidence="4" id="KW-0732">Signal</keyword>
<dbReference type="PANTHER" id="PTHR30632:SF14">
    <property type="entry name" value="TUNGSTATE_MOLYBDATE_CHROMATE-BINDING PROTEIN MODA"/>
    <property type="match status" value="1"/>
</dbReference>
<name>A0A5B0VLJ9_9GAMM</name>
<evidence type="ECO:0000256" key="1">
    <source>
        <dbReference type="ARBA" id="ARBA00009175"/>
    </source>
</evidence>
<dbReference type="AlphaFoldDB" id="A0A5B0VLJ9"/>
<dbReference type="InterPro" id="IPR044084">
    <property type="entry name" value="AvModA-like_subst-bd"/>
</dbReference>
<dbReference type="PANTHER" id="PTHR30632">
    <property type="entry name" value="MOLYBDATE-BINDING PERIPLASMIC PROTEIN"/>
    <property type="match status" value="1"/>
</dbReference>
<evidence type="ECO:0000313" key="9">
    <source>
        <dbReference type="Proteomes" id="UP000323161"/>
    </source>
</evidence>
<protein>
    <submittedName>
        <fullName evidence="8">Molybdate ABC transporter substrate-binding protein</fullName>
    </submittedName>
</protein>
<dbReference type="FunFam" id="3.40.190.10:FF:000035">
    <property type="entry name" value="Molybdate ABC transporter substrate-binding protein"/>
    <property type="match status" value="1"/>
</dbReference>
<comment type="subunit">
    <text evidence="6">The complex is composed of two ATP-binding proteins (ModC), two transmembrane proteins (ModB) and a solute-binding protein (ModA).</text>
</comment>
<dbReference type="SUPFAM" id="SSF53850">
    <property type="entry name" value="Periplasmic binding protein-like II"/>
    <property type="match status" value="1"/>
</dbReference>
<dbReference type="GO" id="GO:1901359">
    <property type="term" value="F:tungstate binding"/>
    <property type="evidence" value="ECO:0007669"/>
    <property type="project" value="UniProtKB-ARBA"/>
</dbReference>
<organism evidence="8 9">
    <name type="scientific">Marinobacter salinexigens</name>
    <dbReference type="NCBI Taxonomy" id="2919747"/>
    <lineage>
        <taxon>Bacteria</taxon>
        <taxon>Pseudomonadati</taxon>
        <taxon>Pseudomonadota</taxon>
        <taxon>Gammaproteobacteria</taxon>
        <taxon>Pseudomonadales</taxon>
        <taxon>Marinobacteraceae</taxon>
        <taxon>Marinobacter</taxon>
    </lineage>
</organism>
<keyword evidence="3 7" id="KW-0479">Metal-binding</keyword>
<accession>A0A5B0VLJ9</accession>
<comment type="caution">
    <text evidence="8">The sequence shown here is derived from an EMBL/GenBank/DDBJ whole genome shotgun (WGS) entry which is preliminary data.</text>
</comment>
<dbReference type="CDD" id="cd13539">
    <property type="entry name" value="PBP2_AvModA"/>
    <property type="match status" value="1"/>
</dbReference>
<evidence type="ECO:0000256" key="7">
    <source>
        <dbReference type="PIRSR" id="PIRSR004846-1"/>
    </source>
</evidence>
<dbReference type="RefSeq" id="WP_149598260.1">
    <property type="nucleotide sequence ID" value="NZ_VTUU01000001.1"/>
</dbReference>